<organism evidence="5 6">
    <name type="scientific">Alicyclobacillus cycloheptanicus</name>
    <dbReference type="NCBI Taxonomy" id="1457"/>
    <lineage>
        <taxon>Bacteria</taxon>
        <taxon>Bacillati</taxon>
        <taxon>Bacillota</taxon>
        <taxon>Bacilli</taxon>
        <taxon>Bacillales</taxon>
        <taxon>Alicyclobacillaceae</taxon>
        <taxon>Alicyclobacillus</taxon>
    </lineage>
</organism>
<evidence type="ECO:0000256" key="1">
    <source>
        <dbReference type="ARBA" id="ARBA00093462"/>
    </source>
</evidence>
<feature type="domain" description="DnaB/C C-terminal" evidence="3">
    <location>
        <begin position="128"/>
        <end position="199"/>
    </location>
</feature>
<feature type="region of interest" description="Disordered" evidence="2">
    <location>
        <begin position="210"/>
        <end position="241"/>
    </location>
</feature>
<comment type="caution">
    <text evidence="5">The sequence shown here is derived from an EMBL/GenBank/DDBJ whole genome shotgun (WGS) entry which is preliminary data.</text>
</comment>
<dbReference type="PANTHER" id="PTHR37293:SF6">
    <property type="entry name" value="DNA REPLICATION PROTEIN DNAD"/>
    <property type="match status" value="1"/>
</dbReference>
<dbReference type="InterPro" id="IPR053843">
    <property type="entry name" value="DnaD_N"/>
</dbReference>
<comment type="similarity">
    <text evidence="1">Belongs to the DnaB/DnaD family.</text>
</comment>
<accession>A0ABT9XEM9</accession>
<feature type="compositionally biased region" description="Low complexity" evidence="2">
    <location>
        <begin position="223"/>
        <end position="234"/>
    </location>
</feature>
<dbReference type="Pfam" id="PF21984">
    <property type="entry name" value="DnaD_N"/>
    <property type="match status" value="1"/>
</dbReference>
<proteinExistence type="inferred from homology"/>
<dbReference type="EMBL" id="JAUSTP010000001">
    <property type="protein sequence ID" value="MDQ0188585.1"/>
    <property type="molecule type" value="Genomic_DNA"/>
</dbReference>
<evidence type="ECO:0000313" key="6">
    <source>
        <dbReference type="Proteomes" id="UP001232973"/>
    </source>
</evidence>
<sequence>MNSSERRGHASDFLSASFVSVPFEWIARFTELGLTPDEFMVLLQILAAAQVQHKELLSPQELGDACGMSADAAGTLVSGLVSKGVLAIGERSDENGSQCNFFDLSPLWEKLQGAPEPTPEPKRLDPVSLFEAEFGRPLSGFECEQIRQWMERDEHPEWLIVEALREAVLTNKYSFKYIDRVLYDWQRNRIRTKQELENYRQSFRDRAKAREEAAAGLQSNTKRSASAARTSTRTPNQETRDERYAAFYQLFPES</sequence>
<dbReference type="Gene3D" id="1.10.10.10">
    <property type="entry name" value="Winged helix-like DNA-binding domain superfamily/Winged helix DNA-binding domain"/>
    <property type="match status" value="1"/>
</dbReference>
<dbReference type="Proteomes" id="UP001232973">
    <property type="component" value="Unassembled WGS sequence"/>
</dbReference>
<dbReference type="InterPro" id="IPR053162">
    <property type="entry name" value="DnaD"/>
</dbReference>
<evidence type="ECO:0000313" key="5">
    <source>
        <dbReference type="EMBL" id="MDQ0188585.1"/>
    </source>
</evidence>
<dbReference type="NCBIfam" id="TIGR01446">
    <property type="entry name" value="DnaD_dom"/>
    <property type="match status" value="1"/>
</dbReference>
<evidence type="ECO:0000256" key="2">
    <source>
        <dbReference type="SAM" id="MobiDB-lite"/>
    </source>
</evidence>
<name>A0ABT9XEM9_9BACL</name>
<gene>
    <name evidence="5" type="ORF">J2S03_000389</name>
</gene>
<dbReference type="SUPFAM" id="SSF158499">
    <property type="entry name" value="DnaD domain-like"/>
    <property type="match status" value="1"/>
</dbReference>
<keyword evidence="6" id="KW-1185">Reference proteome</keyword>
<evidence type="ECO:0000259" key="4">
    <source>
        <dbReference type="Pfam" id="PF21984"/>
    </source>
</evidence>
<dbReference type="InterPro" id="IPR034829">
    <property type="entry name" value="DnaD-like_sf"/>
</dbReference>
<dbReference type="InterPro" id="IPR036388">
    <property type="entry name" value="WH-like_DNA-bd_sf"/>
</dbReference>
<dbReference type="RefSeq" id="WP_274455982.1">
    <property type="nucleotide sequence ID" value="NZ_CP067097.1"/>
</dbReference>
<protein>
    <submittedName>
        <fullName evidence="5">DNA replication protein</fullName>
    </submittedName>
</protein>
<dbReference type="Gene3D" id="1.10.10.630">
    <property type="entry name" value="DnaD domain-like"/>
    <property type="match status" value="1"/>
</dbReference>
<dbReference type="Pfam" id="PF07261">
    <property type="entry name" value="DnaB_2"/>
    <property type="match status" value="1"/>
</dbReference>
<feature type="domain" description="DnaD N-terminal" evidence="4">
    <location>
        <begin position="26"/>
        <end position="111"/>
    </location>
</feature>
<evidence type="ECO:0000259" key="3">
    <source>
        <dbReference type="Pfam" id="PF07261"/>
    </source>
</evidence>
<dbReference type="PANTHER" id="PTHR37293">
    <property type="entry name" value="PHAGE REPLICATION PROTEIN-RELATED"/>
    <property type="match status" value="1"/>
</dbReference>
<reference evidence="5 6" key="1">
    <citation type="submission" date="2023-07" db="EMBL/GenBank/DDBJ databases">
        <title>Genomic Encyclopedia of Type Strains, Phase IV (KMG-IV): sequencing the most valuable type-strain genomes for metagenomic binning, comparative biology and taxonomic classification.</title>
        <authorList>
            <person name="Goeker M."/>
        </authorList>
    </citation>
    <scope>NUCLEOTIDE SEQUENCE [LARGE SCALE GENOMIC DNA]</scope>
    <source>
        <strain evidence="5 6">DSM 4006</strain>
    </source>
</reference>
<dbReference type="InterPro" id="IPR006343">
    <property type="entry name" value="DnaB/C_C"/>
</dbReference>